<reference evidence="2 3" key="1">
    <citation type="submission" date="2019-05" db="EMBL/GenBank/DDBJ databases">
        <title>Mikania micrantha, genome provides insights into the molecular mechanism of rapid growth.</title>
        <authorList>
            <person name="Liu B."/>
        </authorList>
    </citation>
    <scope>NUCLEOTIDE SEQUENCE [LARGE SCALE GENOMIC DNA]</scope>
    <source>
        <strain evidence="2">NLD-2019</strain>
        <tissue evidence="2">Leaf</tissue>
    </source>
</reference>
<proteinExistence type="predicted"/>
<dbReference type="Proteomes" id="UP000326396">
    <property type="component" value="Linkage Group LG6"/>
</dbReference>
<gene>
    <name evidence="2" type="ORF">E3N88_32678</name>
</gene>
<organism evidence="2 3">
    <name type="scientific">Mikania micrantha</name>
    <name type="common">bitter vine</name>
    <dbReference type="NCBI Taxonomy" id="192012"/>
    <lineage>
        <taxon>Eukaryota</taxon>
        <taxon>Viridiplantae</taxon>
        <taxon>Streptophyta</taxon>
        <taxon>Embryophyta</taxon>
        <taxon>Tracheophyta</taxon>
        <taxon>Spermatophyta</taxon>
        <taxon>Magnoliopsida</taxon>
        <taxon>eudicotyledons</taxon>
        <taxon>Gunneridae</taxon>
        <taxon>Pentapetalae</taxon>
        <taxon>asterids</taxon>
        <taxon>campanulids</taxon>
        <taxon>Asterales</taxon>
        <taxon>Asteraceae</taxon>
        <taxon>Asteroideae</taxon>
        <taxon>Heliantheae alliance</taxon>
        <taxon>Eupatorieae</taxon>
        <taxon>Mikania</taxon>
    </lineage>
</organism>
<evidence type="ECO:0000313" key="2">
    <source>
        <dbReference type="EMBL" id="KAD3337158.1"/>
    </source>
</evidence>
<sequence>MADQGGRLHRNPRRHADRGNEEPARDPRDVEEIARLQQRIRDLELQRHGHFDDSETESVIWEEEFERHNPFGRPNPRRVGKEPDYLRSMGVKIDIPEFDGRSQPDEFIDWLQTVERIFDLREIPDKYKVKLVAIKLQDPVDDPIDDPAATIADMEVT</sequence>
<dbReference type="AlphaFoldDB" id="A0A5N6MBR1"/>
<accession>A0A5N6MBR1</accession>
<evidence type="ECO:0000313" key="3">
    <source>
        <dbReference type="Proteomes" id="UP000326396"/>
    </source>
</evidence>
<feature type="compositionally biased region" description="Basic and acidic residues" evidence="1">
    <location>
        <begin position="17"/>
        <end position="31"/>
    </location>
</feature>
<name>A0A5N6MBR1_9ASTR</name>
<feature type="region of interest" description="Disordered" evidence="1">
    <location>
        <begin position="1"/>
        <end position="31"/>
    </location>
</feature>
<evidence type="ECO:0000256" key="1">
    <source>
        <dbReference type="SAM" id="MobiDB-lite"/>
    </source>
</evidence>
<comment type="caution">
    <text evidence="2">The sequence shown here is derived from an EMBL/GenBank/DDBJ whole genome shotgun (WGS) entry which is preliminary data.</text>
</comment>
<keyword evidence="3" id="KW-1185">Reference proteome</keyword>
<dbReference type="OrthoDB" id="1934635at2759"/>
<protein>
    <recommendedName>
        <fullName evidence="4">Reverse transcriptase domain-containing protein</fullName>
    </recommendedName>
</protein>
<evidence type="ECO:0008006" key="4">
    <source>
        <dbReference type="Google" id="ProtNLM"/>
    </source>
</evidence>
<dbReference type="EMBL" id="SZYD01000016">
    <property type="protein sequence ID" value="KAD3337158.1"/>
    <property type="molecule type" value="Genomic_DNA"/>
</dbReference>
<feature type="compositionally biased region" description="Basic residues" evidence="1">
    <location>
        <begin position="7"/>
        <end position="16"/>
    </location>
</feature>